<evidence type="ECO:0000256" key="1">
    <source>
        <dbReference type="ARBA" id="ARBA00022527"/>
    </source>
</evidence>
<keyword evidence="1" id="KW-0723">Serine/threonine-protein kinase</keyword>
<dbReference type="InterPro" id="IPR011009">
    <property type="entry name" value="Kinase-like_dom_sf"/>
</dbReference>
<dbReference type="SUPFAM" id="SSF56112">
    <property type="entry name" value="Protein kinase-like (PK-like)"/>
    <property type="match status" value="1"/>
</dbReference>
<keyword evidence="4 8" id="KW-0418">Kinase</keyword>
<protein>
    <submittedName>
        <fullName evidence="8">Protein kinase C delta type</fullName>
    </submittedName>
</protein>
<feature type="domain" description="AGC-kinase C-terminal" evidence="6">
    <location>
        <begin position="64"/>
        <end position="126"/>
    </location>
</feature>
<accession>A0A8J0TYB3</accession>
<reference evidence="8" key="1">
    <citation type="submission" date="2025-08" db="UniProtKB">
        <authorList>
            <consortium name="RefSeq"/>
        </authorList>
    </citation>
    <scope>IDENTIFICATION</scope>
    <source>
        <strain evidence="8">J_2021</strain>
        <tissue evidence="8">Erythrocytes</tissue>
    </source>
</reference>
<dbReference type="KEGG" id="xla:108702217"/>
<keyword evidence="2" id="KW-0808">Transferase</keyword>
<dbReference type="PANTHER" id="PTHR24351">
    <property type="entry name" value="RIBOSOMAL PROTEIN S6 KINASE"/>
    <property type="match status" value="1"/>
</dbReference>
<proteinExistence type="predicted"/>
<keyword evidence="7" id="KW-1185">Reference proteome</keyword>
<evidence type="ECO:0000256" key="5">
    <source>
        <dbReference type="ARBA" id="ARBA00022840"/>
    </source>
</evidence>
<organism evidence="7 8">
    <name type="scientific">Xenopus laevis</name>
    <name type="common">African clawed frog</name>
    <dbReference type="NCBI Taxonomy" id="8355"/>
    <lineage>
        <taxon>Eukaryota</taxon>
        <taxon>Metazoa</taxon>
        <taxon>Chordata</taxon>
        <taxon>Craniata</taxon>
        <taxon>Vertebrata</taxon>
        <taxon>Euteleostomi</taxon>
        <taxon>Amphibia</taxon>
        <taxon>Batrachia</taxon>
        <taxon>Anura</taxon>
        <taxon>Pipoidea</taxon>
        <taxon>Pipidae</taxon>
        <taxon>Xenopodinae</taxon>
        <taxon>Xenopus</taxon>
        <taxon>Xenopus</taxon>
    </lineage>
</organism>
<dbReference type="InterPro" id="IPR000961">
    <property type="entry name" value="AGC-kinase_C"/>
</dbReference>
<dbReference type="Proteomes" id="UP000186698">
    <property type="component" value="Chromosome 9_10S"/>
</dbReference>
<sequence>MATGDFPFHGDSSGALETSVLEDIPKIPSYVSWNTEALIDKLLCKDPHYRLGLDKEIFRQPLFQDTDWDAVVAHAVPPPFPPEIKEINTCNNTIKVISSEESLGKPITSKEQRKFQGFSFKNPEYQ</sequence>
<evidence type="ECO:0000313" key="7">
    <source>
        <dbReference type="Proteomes" id="UP000186698"/>
    </source>
</evidence>
<dbReference type="PROSITE" id="PS51285">
    <property type="entry name" value="AGC_KINASE_CTER"/>
    <property type="match status" value="1"/>
</dbReference>
<evidence type="ECO:0000256" key="4">
    <source>
        <dbReference type="ARBA" id="ARBA00022777"/>
    </source>
</evidence>
<evidence type="ECO:0000313" key="8">
    <source>
        <dbReference type="RefSeq" id="XP_018093210.2"/>
    </source>
</evidence>
<keyword evidence="5" id="KW-0067">ATP-binding</keyword>
<name>A0A8J0TYB3_XENLA</name>
<dbReference type="RefSeq" id="XP_018093210.2">
    <property type="nucleotide sequence ID" value="XM_018237721.2"/>
</dbReference>
<keyword evidence="3" id="KW-0547">Nucleotide-binding</keyword>
<dbReference type="GO" id="GO:0005524">
    <property type="term" value="F:ATP binding"/>
    <property type="evidence" value="ECO:0007669"/>
    <property type="project" value="UniProtKB-KW"/>
</dbReference>
<dbReference type="Gene3D" id="1.10.510.10">
    <property type="entry name" value="Transferase(Phosphotransferase) domain 1"/>
    <property type="match status" value="1"/>
</dbReference>
<evidence type="ECO:0000256" key="2">
    <source>
        <dbReference type="ARBA" id="ARBA00022679"/>
    </source>
</evidence>
<dbReference type="GeneID" id="108702217"/>
<evidence type="ECO:0000256" key="3">
    <source>
        <dbReference type="ARBA" id="ARBA00022741"/>
    </source>
</evidence>
<dbReference type="GO" id="GO:0004674">
    <property type="term" value="F:protein serine/threonine kinase activity"/>
    <property type="evidence" value="ECO:0007669"/>
    <property type="project" value="UniProtKB-KW"/>
</dbReference>
<dbReference type="AlphaFoldDB" id="A0A8J0TYB3"/>
<evidence type="ECO:0000259" key="6">
    <source>
        <dbReference type="PROSITE" id="PS51285"/>
    </source>
</evidence>
<dbReference type="Gene3D" id="3.30.200.20">
    <property type="entry name" value="Phosphorylase Kinase, domain 1"/>
    <property type="match status" value="1"/>
</dbReference>
<gene>
    <name evidence="8" type="primary">LOC108702217</name>
</gene>